<protein>
    <recommendedName>
        <fullName evidence="6">Mitochondrial presequence protease</fullName>
    </recommendedName>
</protein>
<dbReference type="InterPro" id="IPR011249">
    <property type="entry name" value="Metalloenz_LuxS/M16"/>
</dbReference>
<comment type="caution">
    <text evidence="4">The sequence shown here is derived from an EMBL/GenBank/DDBJ whole genome shotgun (WGS) entry which is preliminary data.</text>
</comment>
<accession>A0ABY6UTC5</accession>
<proteinExistence type="predicted"/>
<keyword evidence="5" id="KW-1185">Reference proteome</keyword>
<dbReference type="InterPro" id="IPR007863">
    <property type="entry name" value="Peptidase_M16_C"/>
</dbReference>
<dbReference type="Gene3D" id="3.30.830.10">
    <property type="entry name" value="Metalloenzyme, LuxS/M16 peptidase-like"/>
    <property type="match status" value="4"/>
</dbReference>
<evidence type="ECO:0000256" key="1">
    <source>
        <dbReference type="SAM" id="MobiDB-lite"/>
    </source>
</evidence>
<dbReference type="InterPro" id="IPR011765">
    <property type="entry name" value="Pept_M16_N"/>
</dbReference>
<feature type="domain" description="Peptidase M16 C-terminal" evidence="3">
    <location>
        <begin position="265"/>
        <end position="446"/>
    </location>
</feature>
<dbReference type="PANTHER" id="PTHR43016:SF16">
    <property type="entry name" value="METALLOPROTEASE, PUTATIVE (AFU_ORTHOLOGUE AFUA_4G07610)-RELATED"/>
    <property type="match status" value="1"/>
</dbReference>
<organism evidence="4 5">
    <name type="scientific">Bionectria ochroleuca</name>
    <name type="common">Gliocladium roseum</name>
    <dbReference type="NCBI Taxonomy" id="29856"/>
    <lineage>
        <taxon>Eukaryota</taxon>
        <taxon>Fungi</taxon>
        <taxon>Dikarya</taxon>
        <taxon>Ascomycota</taxon>
        <taxon>Pezizomycotina</taxon>
        <taxon>Sordariomycetes</taxon>
        <taxon>Hypocreomycetidae</taxon>
        <taxon>Hypocreales</taxon>
        <taxon>Bionectriaceae</taxon>
        <taxon>Clonostachys</taxon>
    </lineage>
</organism>
<name>A0ABY6UTC5_BIOOC</name>
<dbReference type="SUPFAM" id="SSF63411">
    <property type="entry name" value="LuxS/MPP-like metallohydrolase"/>
    <property type="match status" value="4"/>
</dbReference>
<dbReference type="PANTHER" id="PTHR43016">
    <property type="entry name" value="PRESEQUENCE PROTEASE"/>
    <property type="match status" value="1"/>
</dbReference>
<feature type="domain" description="Peptidase M16 N-terminal" evidence="2">
    <location>
        <begin position="127"/>
        <end position="214"/>
    </location>
</feature>
<feature type="compositionally biased region" description="Acidic residues" evidence="1">
    <location>
        <begin position="1089"/>
        <end position="1116"/>
    </location>
</feature>
<evidence type="ECO:0000259" key="2">
    <source>
        <dbReference type="Pfam" id="PF00675"/>
    </source>
</evidence>
<evidence type="ECO:0000313" key="5">
    <source>
        <dbReference type="Proteomes" id="UP000766486"/>
    </source>
</evidence>
<evidence type="ECO:0008006" key="6">
    <source>
        <dbReference type="Google" id="ProtNLM"/>
    </source>
</evidence>
<sequence>MAPGLARPAFALAVAAGLLSFGVYFFMGSTAQLQLHLPPSLDLCFQSVLPPRCIVGFCPRRTIWAAIMPAAKTKSGFRQIQSFETDYAPCTITQYVSERSGMQVVVADRQGPKVNGYFALATEIFDDSGAPHTLEHLVFMGSKSFQYKGLLDKLASRAYSSTNAWTATDHTAYTIDTAGWDGFAQILPLYLEHVLLPTITDDAVTTEVWHIDGEGNDAGVVYSEMQAVQFQSAEIMDLKARRILYPENVGFRYETGGMTEALRVLTPERIRQFHKDMYQPRNLCLVIVGETNHEDLLKILDEFEESIKDAIPPLDSPFKRPWIDSTQPEPLKETVITTAEFPEEDESVGEILVGFFGPDCMNITDITAVSIVLTYLCGSSVSILENIMVEKEELASSVSYWCDTRPHSVIWLQPTGVATEKLEFVEKRLFELLKEVVSKPLDMNYMKECLLREKRRVKFHAEVSESYYATNIITDYLFGNRDGSSLKDMKSLDEYDALEKWTDDTWREFIRYWFADAKHVSVLGKPSLALAEKMKAEEKARVETRKKELGEDGIKKLGERLESAKSHNDAPIPPAVLDQWSVPSTDSIHFIESDTARSGHARAIGLGTGPAQKLIDQAPEGKLPVFVQFEDVPSNFVHITAHIGTTQVPVELKPLTTMFTDNFFNTPIKRDGEIIGFEQVVMELERDTISYGLSARGLGDAGSMVLSISVEPDKYKAAIEWLRALAFDAVYDPQRIKAAISKAIADIPESKRDGRGMSNEIDAAIHLDHSSLPVARRTLVKAVYLKRLKKVLEKEPEKVLGWFDDLRKSLFTFENMRFLVTANVASLPDPVAAWDVLSASLSVKGEMVPISKTSSMLSEEGKNPGSVGAIIVPMTSLESSFTVSTSPGLLSYSDPRLPSIMVAIAYLETVEGPLWNAVRGAGYAYGVFFSRSVDSGTLTYRVYRSPDASKAIIASRDCIRKIANSEVEVDKHLLEGAISGIVTMFAEEQSTMPSAAQQNFVQSVIRDLPTDWNKDILKRVRNVTVDEIKKIMTEMILPCFEPGKSNVVITCAKLMVEGLETAFKGMGYKVQTRELSHFHDDYGFKTGYDDEDEEESEEDEEGEYEDGDSEGDSEED</sequence>
<evidence type="ECO:0000313" key="4">
    <source>
        <dbReference type="EMBL" id="VUC33261.1"/>
    </source>
</evidence>
<dbReference type="Pfam" id="PF05193">
    <property type="entry name" value="Peptidase_M16_C"/>
    <property type="match status" value="1"/>
</dbReference>
<gene>
    <name evidence="4" type="ORF">CLO192961_LOCUS345001</name>
</gene>
<dbReference type="Proteomes" id="UP000766486">
    <property type="component" value="Unassembled WGS sequence"/>
</dbReference>
<feature type="region of interest" description="Disordered" evidence="1">
    <location>
        <begin position="1081"/>
        <end position="1116"/>
    </location>
</feature>
<dbReference type="Pfam" id="PF00675">
    <property type="entry name" value="Peptidase_M16"/>
    <property type="match status" value="1"/>
</dbReference>
<evidence type="ECO:0000259" key="3">
    <source>
        <dbReference type="Pfam" id="PF05193"/>
    </source>
</evidence>
<reference evidence="4 5" key="1">
    <citation type="submission" date="2019-06" db="EMBL/GenBank/DDBJ databases">
        <authorList>
            <person name="Broberg M."/>
        </authorList>
    </citation>
    <scope>NUCLEOTIDE SEQUENCE [LARGE SCALE GENOMIC DNA]</scope>
</reference>
<dbReference type="EMBL" id="CABFNS010000860">
    <property type="protein sequence ID" value="VUC33261.1"/>
    <property type="molecule type" value="Genomic_DNA"/>
</dbReference>